<dbReference type="EMBL" id="KV425551">
    <property type="protein sequence ID" value="KZT30463.1"/>
    <property type="molecule type" value="Genomic_DNA"/>
</dbReference>
<keyword evidence="1 3" id="KW-0732">Signal</keyword>
<reference evidence="5 6" key="1">
    <citation type="journal article" date="2016" name="Mol. Biol. Evol.">
        <title>Comparative Genomics of Early-Diverging Mushroom-Forming Fungi Provides Insights into the Origins of Lignocellulose Decay Capabilities.</title>
        <authorList>
            <person name="Nagy L.G."/>
            <person name="Riley R."/>
            <person name="Tritt A."/>
            <person name="Adam C."/>
            <person name="Daum C."/>
            <person name="Floudas D."/>
            <person name="Sun H."/>
            <person name="Yadav J.S."/>
            <person name="Pangilinan J."/>
            <person name="Larsson K.H."/>
            <person name="Matsuura K."/>
            <person name="Barry K."/>
            <person name="Labutti K."/>
            <person name="Kuo R."/>
            <person name="Ohm R.A."/>
            <person name="Bhattacharya S.S."/>
            <person name="Shirouzu T."/>
            <person name="Yoshinaga Y."/>
            <person name="Martin F.M."/>
            <person name="Grigoriev I.V."/>
            <person name="Hibbett D.S."/>
        </authorList>
    </citation>
    <scope>NUCLEOTIDE SEQUENCE [LARGE SCALE GENOMIC DNA]</scope>
    <source>
        <strain evidence="5 6">HHB14362 ss-1</strain>
    </source>
</reference>
<organism evidence="5 6">
    <name type="scientific">Neolentinus lepideus HHB14362 ss-1</name>
    <dbReference type="NCBI Taxonomy" id="1314782"/>
    <lineage>
        <taxon>Eukaryota</taxon>
        <taxon>Fungi</taxon>
        <taxon>Dikarya</taxon>
        <taxon>Basidiomycota</taxon>
        <taxon>Agaricomycotina</taxon>
        <taxon>Agaricomycetes</taxon>
        <taxon>Gloeophyllales</taxon>
        <taxon>Gloeophyllaceae</taxon>
        <taxon>Neolentinus</taxon>
    </lineage>
</organism>
<evidence type="ECO:0000256" key="3">
    <source>
        <dbReference type="SAM" id="SignalP"/>
    </source>
</evidence>
<dbReference type="CDD" id="cd22191">
    <property type="entry name" value="DPBB_RlpA_EXP_N-like"/>
    <property type="match status" value="1"/>
</dbReference>
<dbReference type="SUPFAM" id="SSF50685">
    <property type="entry name" value="Barwin-like endoglucanases"/>
    <property type="match status" value="1"/>
</dbReference>
<evidence type="ECO:0000313" key="5">
    <source>
        <dbReference type="EMBL" id="KZT30463.1"/>
    </source>
</evidence>
<dbReference type="PANTHER" id="PTHR31836:SF28">
    <property type="entry name" value="SRCR DOMAIN-CONTAINING PROTEIN-RELATED"/>
    <property type="match status" value="1"/>
</dbReference>
<gene>
    <name evidence="5" type="ORF">NEOLEDRAFT_1126018</name>
</gene>
<dbReference type="InterPro" id="IPR036908">
    <property type="entry name" value="RlpA-like_sf"/>
</dbReference>
<feature type="chain" id="PRO_5007868282" description="RlpA-like protein double-psi beta-barrel domain-containing protein" evidence="3">
    <location>
        <begin position="22"/>
        <end position="269"/>
    </location>
</feature>
<evidence type="ECO:0000313" key="6">
    <source>
        <dbReference type="Proteomes" id="UP000076761"/>
    </source>
</evidence>
<feature type="compositionally biased region" description="Low complexity" evidence="2">
    <location>
        <begin position="71"/>
        <end position="104"/>
    </location>
</feature>
<dbReference type="OrthoDB" id="623670at2759"/>
<dbReference type="AlphaFoldDB" id="A0A165W058"/>
<dbReference type="PANTHER" id="PTHR31836">
    <property type="match status" value="1"/>
</dbReference>
<dbReference type="InterPro" id="IPR009009">
    <property type="entry name" value="RlpA-like_DPBB"/>
</dbReference>
<feature type="domain" description="RlpA-like protein double-psi beta-barrel" evidence="4">
    <location>
        <begin position="166"/>
        <end position="260"/>
    </location>
</feature>
<keyword evidence="6" id="KW-1185">Reference proteome</keyword>
<dbReference type="InterPro" id="IPR051477">
    <property type="entry name" value="Expansin_CellWall"/>
</dbReference>
<name>A0A165W058_9AGAM</name>
<dbReference type="STRING" id="1314782.A0A165W058"/>
<feature type="region of interest" description="Disordered" evidence="2">
    <location>
        <begin position="60"/>
        <end position="159"/>
    </location>
</feature>
<dbReference type="Gene3D" id="2.40.40.10">
    <property type="entry name" value="RlpA-like domain"/>
    <property type="match status" value="1"/>
</dbReference>
<dbReference type="InParanoid" id="A0A165W058"/>
<proteinExistence type="predicted"/>
<sequence>MSVIAKSLLVLSLALYATALATPHFPRNSFEHHNLVARVVSSVPALDVVPEKPAVTATRRLRKRANGRCKASTSSPVASSTLVSSSAAASPSSVVNVAPSPSLATSSSEAVHTTSSTPKAPSPSETPVPTTTAAPKTTAKPTSQAPAPTSASSGNTPSFLIGTQTGQGTFYATGLGACGITNSDTDYIAAVSHLLFDTFPGYNGANPNDNPVCNKKVTASYQGKSVSITITDRCVGCAITDLDFSPSAFDQLADPSVGRISGMTWVWDD</sequence>
<evidence type="ECO:0000259" key="4">
    <source>
        <dbReference type="Pfam" id="PF03330"/>
    </source>
</evidence>
<feature type="signal peptide" evidence="3">
    <location>
        <begin position="1"/>
        <end position="21"/>
    </location>
</feature>
<feature type="compositionally biased region" description="Low complexity" evidence="2">
    <location>
        <begin position="127"/>
        <end position="153"/>
    </location>
</feature>
<evidence type="ECO:0000256" key="1">
    <source>
        <dbReference type="ARBA" id="ARBA00022729"/>
    </source>
</evidence>
<evidence type="ECO:0000256" key="2">
    <source>
        <dbReference type="SAM" id="MobiDB-lite"/>
    </source>
</evidence>
<dbReference type="Pfam" id="PF03330">
    <property type="entry name" value="DPBB_1"/>
    <property type="match status" value="1"/>
</dbReference>
<dbReference type="Proteomes" id="UP000076761">
    <property type="component" value="Unassembled WGS sequence"/>
</dbReference>
<accession>A0A165W058</accession>
<protein>
    <recommendedName>
        <fullName evidence="4">RlpA-like protein double-psi beta-barrel domain-containing protein</fullName>
    </recommendedName>
</protein>